<dbReference type="InterPro" id="IPR022384">
    <property type="entry name" value="FormiminoTrfase_cat_dom_sf"/>
</dbReference>
<dbReference type="InterPro" id="IPR051623">
    <property type="entry name" value="FTCD"/>
</dbReference>
<feature type="non-terminal residue" evidence="2">
    <location>
        <position position="322"/>
    </location>
</feature>
<keyword evidence="3" id="KW-1185">Reference proteome</keyword>
<dbReference type="Gene3D" id="3.30.70.670">
    <property type="entry name" value="Formiminotransferase, C-terminal subdomain"/>
    <property type="match status" value="1"/>
</dbReference>
<organism evidence="2 3">
    <name type="scientific">Meganyctiphanes norvegica</name>
    <name type="common">Northern krill</name>
    <name type="synonym">Thysanopoda norvegica</name>
    <dbReference type="NCBI Taxonomy" id="48144"/>
    <lineage>
        <taxon>Eukaryota</taxon>
        <taxon>Metazoa</taxon>
        <taxon>Ecdysozoa</taxon>
        <taxon>Arthropoda</taxon>
        <taxon>Crustacea</taxon>
        <taxon>Multicrustacea</taxon>
        <taxon>Malacostraca</taxon>
        <taxon>Eumalacostraca</taxon>
        <taxon>Eucarida</taxon>
        <taxon>Euphausiacea</taxon>
        <taxon>Euphausiidae</taxon>
        <taxon>Meganyctiphanes</taxon>
    </lineage>
</organism>
<dbReference type="Pfam" id="PF07837">
    <property type="entry name" value="FTCD_N"/>
    <property type="match status" value="1"/>
</dbReference>
<evidence type="ECO:0000259" key="1">
    <source>
        <dbReference type="SMART" id="SM01222"/>
    </source>
</evidence>
<dbReference type="InterPro" id="IPR012886">
    <property type="entry name" value="Formiminotransferase_N"/>
</dbReference>
<name>A0AAV2SS66_MEGNR</name>
<accession>A0AAV2SS66</accession>
<dbReference type="PANTHER" id="PTHR12234:SF1">
    <property type="entry name" value="FORMIMINOTRANSFERASE N-TERMINAL SUBDOMAIN-CONTAINING PROTEIN"/>
    <property type="match status" value="1"/>
</dbReference>
<proteinExistence type="predicted"/>
<comment type="caution">
    <text evidence="2">The sequence shown here is derived from an EMBL/GenBank/DDBJ whole genome shotgun (WGS) entry which is preliminary data.</text>
</comment>
<gene>
    <name evidence="2" type="ORF">MNOR_LOCUS40881</name>
</gene>
<dbReference type="Proteomes" id="UP001497623">
    <property type="component" value="Unassembled WGS sequence"/>
</dbReference>
<dbReference type="GO" id="GO:0005542">
    <property type="term" value="F:folic acid binding"/>
    <property type="evidence" value="ECO:0007669"/>
    <property type="project" value="InterPro"/>
</dbReference>
<dbReference type="InterPro" id="IPR037064">
    <property type="entry name" value="Formiminotransferase_N_sf"/>
</dbReference>
<evidence type="ECO:0000313" key="2">
    <source>
        <dbReference type="EMBL" id="CAL4243836.1"/>
    </source>
</evidence>
<dbReference type="Gene3D" id="3.30.990.10">
    <property type="entry name" value="Formiminotransferase, N-terminal subdomain"/>
    <property type="match status" value="1"/>
</dbReference>
<sequence>MSRQLAACLLNVSEARNLGVVERIAKAAVSIVNPPNIKPIHPDWKINASVLNIFEDYDYNRSVITIAAHEDHIGMCIESACKMAYNLIDLIDHSGIHPRLGAVDLVPLHPISVDTDLQKLGTIAKSLSERITQDIEGTSIFLFGAADSEFRGLVQRRKQVQWFKRPVDYPNLVQDLGAKPSSRYGLTGVGAAPYMMNVNVTINSQDIALGKRIAYSLRATTPGGLPGVAAMAFPHEGQVEVACNVDLLPIEDVKKTQVNQLKISLGGKYCYTPASVITERVTEIAGQVDVNVDGTSLVGFTPEDAEALALQALRHNIPDMWR</sequence>
<dbReference type="SMART" id="SM01222">
    <property type="entry name" value="FTCD_N"/>
    <property type="match status" value="1"/>
</dbReference>
<evidence type="ECO:0000313" key="3">
    <source>
        <dbReference type="Proteomes" id="UP001497623"/>
    </source>
</evidence>
<feature type="domain" description="Formiminotransferase N-terminal subdomain" evidence="1">
    <location>
        <begin position="4"/>
        <end position="193"/>
    </location>
</feature>
<dbReference type="EMBL" id="CAXKWB010134397">
    <property type="protein sequence ID" value="CAL4243836.1"/>
    <property type="molecule type" value="Genomic_DNA"/>
</dbReference>
<dbReference type="SUPFAM" id="SSF55116">
    <property type="entry name" value="Formiminotransferase domain of formiminotransferase-cyclodeaminase"/>
    <property type="match status" value="2"/>
</dbReference>
<dbReference type="AlphaFoldDB" id="A0AAV2SS66"/>
<dbReference type="InterPro" id="IPR037070">
    <property type="entry name" value="Formiminotransferase_C_sf"/>
</dbReference>
<dbReference type="PANTHER" id="PTHR12234">
    <property type="entry name" value="FORMIMINOTRANSFERASE-CYCLODEAMINASE"/>
    <property type="match status" value="1"/>
</dbReference>
<dbReference type="GO" id="GO:0016740">
    <property type="term" value="F:transferase activity"/>
    <property type="evidence" value="ECO:0007669"/>
    <property type="project" value="InterPro"/>
</dbReference>
<reference evidence="2 3" key="1">
    <citation type="submission" date="2024-05" db="EMBL/GenBank/DDBJ databases">
        <authorList>
            <person name="Wallberg A."/>
        </authorList>
    </citation>
    <scope>NUCLEOTIDE SEQUENCE [LARGE SCALE GENOMIC DNA]</scope>
</reference>
<protein>
    <recommendedName>
        <fullName evidence="1">Formiminotransferase N-terminal subdomain domain-containing protein</fullName>
    </recommendedName>
</protein>